<proteinExistence type="predicted"/>
<dbReference type="EMBL" id="JBJJXI010000054">
    <property type="protein sequence ID" value="KAL3399982.1"/>
    <property type="molecule type" value="Genomic_DNA"/>
</dbReference>
<evidence type="ECO:0000313" key="1">
    <source>
        <dbReference type="EMBL" id="KAL3399982.1"/>
    </source>
</evidence>
<dbReference type="Proteomes" id="UP001627154">
    <property type="component" value="Unassembled WGS sequence"/>
</dbReference>
<reference evidence="1 2" key="1">
    <citation type="journal article" date="2024" name="bioRxiv">
        <title>A reference genome for Trichogramma kaykai: A tiny desert-dwelling parasitoid wasp with competing sex-ratio distorters.</title>
        <authorList>
            <person name="Culotta J."/>
            <person name="Lindsey A.R."/>
        </authorList>
    </citation>
    <scope>NUCLEOTIDE SEQUENCE [LARGE SCALE GENOMIC DNA]</scope>
    <source>
        <strain evidence="1 2">KSX58</strain>
    </source>
</reference>
<gene>
    <name evidence="1" type="ORF">TKK_006604</name>
</gene>
<name>A0ABD2X3R0_9HYME</name>
<sequence length="162" mass="19062">MTKIDETRVNVFYPIARASWRTSEIDAATTCYYCRARIWRGQYLFAYTTICDAPATIKFIEEIISDIRTIMIRVVHLLMRETHAASRKSVSTNLLIIRLYKCFHQNIDMVLRRAGMVYTRNARVRLDIYSYTKTQHQSVDETRQQHSGAQSIESYARARVIW</sequence>
<organism evidence="1 2">
    <name type="scientific">Trichogramma kaykai</name>
    <dbReference type="NCBI Taxonomy" id="54128"/>
    <lineage>
        <taxon>Eukaryota</taxon>
        <taxon>Metazoa</taxon>
        <taxon>Ecdysozoa</taxon>
        <taxon>Arthropoda</taxon>
        <taxon>Hexapoda</taxon>
        <taxon>Insecta</taxon>
        <taxon>Pterygota</taxon>
        <taxon>Neoptera</taxon>
        <taxon>Endopterygota</taxon>
        <taxon>Hymenoptera</taxon>
        <taxon>Apocrita</taxon>
        <taxon>Proctotrupomorpha</taxon>
        <taxon>Chalcidoidea</taxon>
        <taxon>Trichogrammatidae</taxon>
        <taxon>Trichogramma</taxon>
    </lineage>
</organism>
<evidence type="ECO:0000313" key="2">
    <source>
        <dbReference type="Proteomes" id="UP001627154"/>
    </source>
</evidence>
<protein>
    <submittedName>
        <fullName evidence="1">Uncharacterized protein</fullName>
    </submittedName>
</protein>
<comment type="caution">
    <text evidence="1">The sequence shown here is derived from an EMBL/GenBank/DDBJ whole genome shotgun (WGS) entry which is preliminary data.</text>
</comment>
<dbReference type="AlphaFoldDB" id="A0ABD2X3R0"/>
<accession>A0ABD2X3R0</accession>
<keyword evidence="2" id="KW-1185">Reference proteome</keyword>